<dbReference type="InterPro" id="IPR036098">
    <property type="entry name" value="Thymidylate_synthase_ThyX_sf"/>
</dbReference>
<dbReference type="Gene3D" id="3.30.1360.170">
    <property type="match status" value="2"/>
</dbReference>
<dbReference type="PROSITE" id="PS51331">
    <property type="entry name" value="THYX"/>
    <property type="match status" value="2"/>
</dbReference>
<evidence type="ECO:0000313" key="1">
    <source>
        <dbReference type="EMBL" id="MBI4251534.1"/>
    </source>
</evidence>
<reference evidence="1" key="1">
    <citation type="submission" date="2020-07" db="EMBL/GenBank/DDBJ databases">
        <title>Huge and variable diversity of episymbiotic CPR bacteria and DPANN archaea in groundwater ecosystems.</title>
        <authorList>
            <person name="He C.Y."/>
            <person name="Keren R."/>
            <person name="Whittaker M."/>
            <person name="Farag I.F."/>
            <person name="Doudna J."/>
            <person name="Cate J.H.D."/>
            <person name="Banfield J.F."/>
        </authorList>
    </citation>
    <scope>NUCLEOTIDE SEQUENCE</scope>
    <source>
        <strain evidence="1">NC_groundwater_1370_Ag_S-0.2um_69_93</strain>
    </source>
</reference>
<dbReference type="InterPro" id="IPR003669">
    <property type="entry name" value="Thymidylate_synthase_ThyX"/>
</dbReference>
<dbReference type="SUPFAM" id="SSF69796">
    <property type="entry name" value="Thymidylate synthase-complementing protein Thy1"/>
    <property type="match status" value="2"/>
</dbReference>
<dbReference type="AlphaFoldDB" id="A0A932ZSC3"/>
<dbReference type="PANTHER" id="PTHR34934:SF1">
    <property type="entry name" value="FLAVIN-DEPENDENT THYMIDYLATE SYNTHASE"/>
    <property type="match status" value="1"/>
</dbReference>
<dbReference type="GO" id="GO:0006231">
    <property type="term" value="P:dTMP biosynthetic process"/>
    <property type="evidence" value="ECO:0007669"/>
    <property type="project" value="InterPro"/>
</dbReference>
<name>A0A932ZSC3_UNCTE</name>
<sequence length="533" mass="59935">MRIVLAGHNIDIEILRHLKTQILEPVASGWEENRLDAMSEAELRVQAAELQRRTAEFLSRDNLTPEPISAAYARISRDPRALDELRAVARGEVEKARKSNQTIIFEYGHSSVAEHACFNIDVMGVSRYAVEEIERFRLLAFTEKSQRYILLEDDFVIPEEIEEAGLKALFVETIKSQNACYHRLYEKLRPWVFERNPELAASKKNHKTLEGWAKEDARYIVSLATESQVGMTLSARSVEHVISRCASHPLAEVREYGRRLFEALEGVAPSLVKYTDLTPYNQLARAELREAAGEALGRLKDLPPAKPLAEEDGVALVDATPEADALIAAALLHSGSRRPMGECLAAARSMGEEERQRFIASTFRHMKSFDPVLREFENAHCVFEVTLSAACFGQLKRHRMSTLNVQPYDPTLGVTVPEAVVHAGAEAEFRTAVEETNAAYQAISEKNPLAAPYVLTNAHRRRVLFTANARELCHVSRLREDPHAQWDIRDKAAKMLRMARRVMPGALQLAVGKHLFEETRAQLFPEGEKAAKP</sequence>
<dbReference type="GO" id="GO:0050660">
    <property type="term" value="F:flavin adenine dinucleotide binding"/>
    <property type="evidence" value="ECO:0007669"/>
    <property type="project" value="InterPro"/>
</dbReference>
<evidence type="ECO:0000313" key="2">
    <source>
        <dbReference type="Proteomes" id="UP000752292"/>
    </source>
</evidence>
<gene>
    <name evidence="1" type="ORF">HY618_03660</name>
</gene>
<dbReference type="Proteomes" id="UP000752292">
    <property type="component" value="Unassembled WGS sequence"/>
</dbReference>
<organism evidence="1 2">
    <name type="scientific">Tectimicrobiota bacterium</name>
    <dbReference type="NCBI Taxonomy" id="2528274"/>
    <lineage>
        <taxon>Bacteria</taxon>
        <taxon>Pseudomonadati</taxon>
        <taxon>Nitrospinota/Tectimicrobiota group</taxon>
        <taxon>Candidatus Tectimicrobiota</taxon>
    </lineage>
</organism>
<dbReference type="GO" id="GO:0004799">
    <property type="term" value="F:thymidylate synthase activity"/>
    <property type="evidence" value="ECO:0007669"/>
    <property type="project" value="TreeGrafter"/>
</dbReference>
<dbReference type="GO" id="GO:0050797">
    <property type="term" value="F:thymidylate synthase (FAD) activity"/>
    <property type="evidence" value="ECO:0007669"/>
    <property type="project" value="InterPro"/>
</dbReference>
<protein>
    <submittedName>
        <fullName evidence="1">FAD-dependent thymidylate synthase</fullName>
    </submittedName>
</protein>
<dbReference type="GO" id="GO:0070402">
    <property type="term" value="F:NADPH binding"/>
    <property type="evidence" value="ECO:0007669"/>
    <property type="project" value="TreeGrafter"/>
</dbReference>
<dbReference type="EMBL" id="JACQRX010000162">
    <property type="protein sequence ID" value="MBI4251534.1"/>
    <property type="molecule type" value="Genomic_DNA"/>
</dbReference>
<comment type="caution">
    <text evidence="1">The sequence shown here is derived from an EMBL/GenBank/DDBJ whole genome shotgun (WGS) entry which is preliminary data.</text>
</comment>
<dbReference type="PANTHER" id="PTHR34934">
    <property type="entry name" value="FLAVIN-DEPENDENT THYMIDYLATE SYNTHASE"/>
    <property type="match status" value="1"/>
</dbReference>
<dbReference type="CDD" id="cd20175">
    <property type="entry name" value="ThyX"/>
    <property type="match status" value="2"/>
</dbReference>
<accession>A0A932ZSC3</accession>
<dbReference type="Pfam" id="PF02511">
    <property type="entry name" value="Thy1"/>
    <property type="match status" value="2"/>
</dbReference>
<proteinExistence type="predicted"/>